<dbReference type="InterPro" id="IPR054542">
    <property type="entry name" value="Cys_met_metab_PP"/>
</dbReference>
<dbReference type="PANTHER" id="PTHR11808">
    <property type="entry name" value="TRANS-SULFURATION ENZYME FAMILY MEMBER"/>
    <property type="match status" value="1"/>
</dbReference>
<proteinExistence type="inferred from homology"/>
<keyword evidence="3" id="KW-0663">Pyridoxal phosphate</keyword>
<comment type="similarity">
    <text evidence="2">Belongs to the trans-sulfuration enzymes family.</text>
</comment>
<feature type="non-terminal residue" evidence="4">
    <location>
        <position position="275"/>
    </location>
</feature>
<sequence length="275" mass="29945">DSPRGNKMTTTPPDEGRFGTLAVHAGQEPESETGAIMPPIFQTSTYVQPDVAAPKRGYDYARVQNPTREALERNVAALEGGEHGVAFASGLAAIEAVVKRLSANDHIVTEENTYGGVTRMFTRVLEKLGIKFSFVDTRDPDRIRDAMRPNTRLVHVETPTNPMMRICDIAAAAEIAHEGEALLMVDNTFASPFNQRPLDLGADISVHSSTKYLNGHSDIIGGVLTVNDGDLAEDIRFVRKSTGAVPGPMDAWLCLRGTKTLHVRMERHNENGLAV</sequence>
<evidence type="ECO:0000256" key="1">
    <source>
        <dbReference type="ARBA" id="ARBA00001933"/>
    </source>
</evidence>
<name>A0A382WU13_9ZZZZ</name>
<dbReference type="InterPro" id="IPR000277">
    <property type="entry name" value="Cys/Met-Metab_PyrdxlP-dep_enz"/>
</dbReference>
<dbReference type="GO" id="GO:0019346">
    <property type="term" value="P:transsulfuration"/>
    <property type="evidence" value="ECO:0007669"/>
    <property type="project" value="InterPro"/>
</dbReference>
<dbReference type="PROSITE" id="PS00868">
    <property type="entry name" value="CYS_MET_METAB_PP"/>
    <property type="match status" value="1"/>
</dbReference>
<dbReference type="PANTHER" id="PTHR11808:SF15">
    <property type="entry name" value="CYSTATHIONINE GAMMA-LYASE"/>
    <property type="match status" value="1"/>
</dbReference>
<evidence type="ECO:0000313" key="4">
    <source>
        <dbReference type="EMBL" id="SVD61531.1"/>
    </source>
</evidence>
<dbReference type="Pfam" id="PF01053">
    <property type="entry name" value="Cys_Met_Meta_PP"/>
    <property type="match status" value="1"/>
</dbReference>
<evidence type="ECO:0008006" key="5">
    <source>
        <dbReference type="Google" id="ProtNLM"/>
    </source>
</evidence>
<accession>A0A382WU13</accession>
<dbReference type="AlphaFoldDB" id="A0A382WU13"/>
<dbReference type="GO" id="GO:0019343">
    <property type="term" value="P:cysteine biosynthetic process via cystathionine"/>
    <property type="evidence" value="ECO:0007669"/>
    <property type="project" value="TreeGrafter"/>
</dbReference>
<protein>
    <recommendedName>
        <fullName evidence="5">Cystathionine gamma-synthase</fullName>
    </recommendedName>
</protein>
<dbReference type="InterPro" id="IPR015421">
    <property type="entry name" value="PyrdxlP-dep_Trfase_major"/>
</dbReference>
<dbReference type="EMBL" id="UINC01162014">
    <property type="protein sequence ID" value="SVD61531.1"/>
    <property type="molecule type" value="Genomic_DNA"/>
</dbReference>
<dbReference type="Gene3D" id="3.40.640.10">
    <property type="entry name" value="Type I PLP-dependent aspartate aminotransferase-like (Major domain)"/>
    <property type="match status" value="1"/>
</dbReference>
<dbReference type="GO" id="GO:0004123">
    <property type="term" value="F:cystathionine gamma-lyase activity"/>
    <property type="evidence" value="ECO:0007669"/>
    <property type="project" value="TreeGrafter"/>
</dbReference>
<evidence type="ECO:0000256" key="2">
    <source>
        <dbReference type="ARBA" id="ARBA00009077"/>
    </source>
</evidence>
<dbReference type="GO" id="GO:0005737">
    <property type="term" value="C:cytoplasm"/>
    <property type="evidence" value="ECO:0007669"/>
    <property type="project" value="TreeGrafter"/>
</dbReference>
<reference evidence="4" key="1">
    <citation type="submission" date="2018-05" db="EMBL/GenBank/DDBJ databases">
        <authorList>
            <person name="Lanie J.A."/>
            <person name="Ng W.-L."/>
            <person name="Kazmierczak K.M."/>
            <person name="Andrzejewski T.M."/>
            <person name="Davidsen T.M."/>
            <person name="Wayne K.J."/>
            <person name="Tettelin H."/>
            <person name="Glass J.I."/>
            <person name="Rusch D."/>
            <person name="Podicherti R."/>
            <person name="Tsui H.-C.T."/>
            <person name="Winkler M.E."/>
        </authorList>
    </citation>
    <scope>NUCLEOTIDE SEQUENCE</scope>
</reference>
<dbReference type="GO" id="GO:0030170">
    <property type="term" value="F:pyridoxal phosphate binding"/>
    <property type="evidence" value="ECO:0007669"/>
    <property type="project" value="InterPro"/>
</dbReference>
<feature type="non-terminal residue" evidence="4">
    <location>
        <position position="1"/>
    </location>
</feature>
<comment type="cofactor">
    <cofactor evidence="1">
        <name>pyridoxal 5'-phosphate</name>
        <dbReference type="ChEBI" id="CHEBI:597326"/>
    </cofactor>
</comment>
<dbReference type="GO" id="GO:0003962">
    <property type="term" value="F:cystathionine gamma-synthase activity"/>
    <property type="evidence" value="ECO:0007669"/>
    <property type="project" value="TreeGrafter"/>
</dbReference>
<gene>
    <name evidence="4" type="ORF">METZ01_LOCUS414385</name>
</gene>
<dbReference type="SUPFAM" id="SSF53383">
    <property type="entry name" value="PLP-dependent transferases"/>
    <property type="match status" value="1"/>
</dbReference>
<organism evidence="4">
    <name type="scientific">marine metagenome</name>
    <dbReference type="NCBI Taxonomy" id="408172"/>
    <lineage>
        <taxon>unclassified sequences</taxon>
        <taxon>metagenomes</taxon>
        <taxon>ecological metagenomes</taxon>
    </lineage>
</organism>
<dbReference type="InterPro" id="IPR015424">
    <property type="entry name" value="PyrdxlP-dep_Trfase"/>
</dbReference>
<evidence type="ECO:0000256" key="3">
    <source>
        <dbReference type="ARBA" id="ARBA00022898"/>
    </source>
</evidence>
<dbReference type="FunFam" id="3.40.640.10:FF:000009">
    <property type="entry name" value="Cystathionine gamma-synthase homolog"/>
    <property type="match status" value="1"/>
</dbReference>